<evidence type="ECO:0000259" key="3">
    <source>
        <dbReference type="PROSITE" id="PS51186"/>
    </source>
</evidence>
<dbReference type="KEGG" id="ahu:A6A40_06460"/>
<dbReference type="GO" id="GO:0016747">
    <property type="term" value="F:acyltransferase activity, transferring groups other than amino-acyl groups"/>
    <property type="evidence" value="ECO:0007669"/>
    <property type="project" value="InterPro"/>
</dbReference>
<proteinExistence type="predicted"/>
<dbReference type="InterPro" id="IPR013653">
    <property type="entry name" value="GCN5-like_dom"/>
</dbReference>
<dbReference type="AlphaFoldDB" id="A0A168Y520"/>
<dbReference type="InterPro" id="IPR000182">
    <property type="entry name" value="GNAT_dom"/>
</dbReference>
<evidence type="ECO:0000313" key="5">
    <source>
        <dbReference type="Proteomes" id="UP000077405"/>
    </source>
</evidence>
<feature type="domain" description="N-acetyltransferase" evidence="3">
    <location>
        <begin position="6"/>
        <end position="181"/>
    </location>
</feature>
<dbReference type="RefSeq" id="WP_063634668.1">
    <property type="nucleotide sequence ID" value="NZ_CP015285.1"/>
</dbReference>
<sequence length="192" mass="20807">MTDTTVAIREARATDAAGMARVHVQSWRSTYPGLIPAQFLINLSEPPAAQRWAAIAEMRGPGQGAFVAVDVGGLIAAPDTIVGIASFGTRRVAVQGHAGEFHALYLLDDAKGYGIGRRLMAAMADRFLTAGIRSAAVWCLRDNPSRWFYERLGGIKVAERPIRFANTDLVEIAYGWRDLTPLARLSAGPEVR</sequence>
<name>A0A168Y520_9PROT</name>
<dbReference type="InterPro" id="IPR050832">
    <property type="entry name" value="Bact_Acetyltransf"/>
</dbReference>
<dbReference type="SUPFAM" id="SSF55729">
    <property type="entry name" value="Acyl-CoA N-acyltransferases (Nat)"/>
    <property type="match status" value="1"/>
</dbReference>
<accession>A0A168Y520</accession>
<dbReference type="EMBL" id="CP015285">
    <property type="protein sequence ID" value="ANC91571.1"/>
    <property type="molecule type" value="Genomic_DNA"/>
</dbReference>
<keyword evidence="1 4" id="KW-0808">Transferase</keyword>
<dbReference type="Proteomes" id="UP000077405">
    <property type="component" value="Chromosome"/>
</dbReference>
<organism evidence="4 5">
    <name type="scientific">Azospirillum humicireducens</name>
    <dbReference type="NCBI Taxonomy" id="1226968"/>
    <lineage>
        <taxon>Bacteria</taxon>
        <taxon>Pseudomonadati</taxon>
        <taxon>Pseudomonadota</taxon>
        <taxon>Alphaproteobacteria</taxon>
        <taxon>Rhodospirillales</taxon>
        <taxon>Azospirillaceae</taxon>
        <taxon>Azospirillum</taxon>
    </lineage>
</organism>
<keyword evidence="2" id="KW-0012">Acyltransferase</keyword>
<dbReference type="Gene3D" id="3.40.630.30">
    <property type="match status" value="1"/>
</dbReference>
<reference evidence="4 5" key="1">
    <citation type="journal article" date="2013" name="Int. J. Syst. Evol. Microbiol.">
        <title>Azospirillum humicireducens sp. nov., a nitrogen-fixing bacterium isolated from a microbial fuel cell.</title>
        <authorList>
            <person name="Zhou S."/>
            <person name="Han L."/>
            <person name="Wang Y."/>
            <person name="Yang G."/>
            <person name="Zhuang L."/>
            <person name="Hu P."/>
        </authorList>
    </citation>
    <scope>NUCLEOTIDE SEQUENCE [LARGE SCALE GENOMIC DNA]</scope>
    <source>
        <strain evidence="4 5">SgZ-5</strain>
    </source>
</reference>
<dbReference type="PANTHER" id="PTHR43877">
    <property type="entry name" value="AMINOALKYLPHOSPHONATE N-ACETYLTRANSFERASE-RELATED-RELATED"/>
    <property type="match status" value="1"/>
</dbReference>
<dbReference type="STRING" id="1226968.A6A40_06460"/>
<dbReference type="PROSITE" id="PS51186">
    <property type="entry name" value="GNAT"/>
    <property type="match status" value="1"/>
</dbReference>
<gene>
    <name evidence="4" type="ORF">A6A40_06460</name>
</gene>
<dbReference type="Pfam" id="PF08445">
    <property type="entry name" value="FR47"/>
    <property type="match status" value="1"/>
</dbReference>
<dbReference type="CDD" id="cd04301">
    <property type="entry name" value="NAT_SF"/>
    <property type="match status" value="1"/>
</dbReference>
<dbReference type="OrthoDB" id="9799154at2"/>
<keyword evidence="5" id="KW-1185">Reference proteome</keyword>
<evidence type="ECO:0000256" key="1">
    <source>
        <dbReference type="ARBA" id="ARBA00022679"/>
    </source>
</evidence>
<dbReference type="InterPro" id="IPR016181">
    <property type="entry name" value="Acyl_CoA_acyltransferase"/>
</dbReference>
<protein>
    <submittedName>
        <fullName evidence="4">GNAT family N-acetyltransferase</fullName>
    </submittedName>
</protein>
<evidence type="ECO:0000256" key="2">
    <source>
        <dbReference type="ARBA" id="ARBA00023315"/>
    </source>
</evidence>
<evidence type="ECO:0000313" key="4">
    <source>
        <dbReference type="EMBL" id="ANC91571.1"/>
    </source>
</evidence>